<dbReference type="EMBL" id="CP035037">
    <property type="protein sequence ID" value="QAB19225.1"/>
    <property type="molecule type" value="Genomic_DNA"/>
</dbReference>
<sequence length="75" mass="7708">MRSSTVPTEHGSDAPESEEDVLSDPARDDRLGSDWADEGGAVPAGPATDAPAPDGAEDEDPKRTTGAAGERDSEE</sequence>
<evidence type="ECO:0000313" key="2">
    <source>
        <dbReference type="EMBL" id="QAB19225.1"/>
    </source>
</evidence>
<protein>
    <submittedName>
        <fullName evidence="2">Uncharacterized protein</fullName>
    </submittedName>
</protein>
<accession>A0ABX5QJN4</accession>
<feature type="region of interest" description="Disordered" evidence="1">
    <location>
        <begin position="1"/>
        <end position="75"/>
    </location>
</feature>
<name>A0ABX5QJN4_9MICO</name>
<dbReference type="Proteomes" id="UP000285768">
    <property type="component" value="Chromosome"/>
</dbReference>
<gene>
    <name evidence="2" type="ORF">Leucomu_09450</name>
</gene>
<evidence type="ECO:0000256" key="1">
    <source>
        <dbReference type="SAM" id="MobiDB-lite"/>
    </source>
</evidence>
<organism evidence="2 3">
    <name type="scientific">Leucobacter muris</name>
    <dbReference type="NCBI Taxonomy" id="1935379"/>
    <lineage>
        <taxon>Bacteria</taxon>
        <taxon>Bacillati</taxon>
        <taxon>Actinomycetota</taxon>
        <taxon>Actinomycetes</taxon>
        <taxon>Micrococcales</taxon>
        <taxon>Microbacteriaceae</taxon>
        <taxon>Leucobacter</taxon>
    </lineage>
</organism>
<evidence type="ECO:0000313" key="3">
    <source>
        <dbReference type="Proteomes" id="UP000285768"/>
    </source>
</evidence>
<feature type="compositionally biased region" description="Low complexity" evidence="1">
    <location>
        <begin position="39"/>
        <end position="54"/>
    </location>
</feature>
<proteinExistence type="predicted"/>
<keyword evidence="3" id="KW-1185">Reference proteome</keyword>
<reference evidence="2 3" key="1">
    <citation type="submission" date="2019-01" db="EMBL/GenBank/DDBJ databases">
        <title>Leucobacter muris sp. nov. isolated from the nose of a laboratory mouse.</title>
        <authorList>
            <person name="Benga L."/>
            <person name="Sproeer C."/>
            <person name="Schumann P."/>
            <person name="Verbarg S."/>
            <person name="Bunk B."/>
            <person name="Engelhardt E."/>
            <person name="Benten P.M."/>
            <person name="Sager M."/>
        </authorList>
    </citation>
    <scope>NUCLEOTIDE SEQUENCE [LARGE SCALE GENOMIC DNA]</scope>
    <source>
        <strain evidence="2 3">DSM 101948</strain>
    </source>
</reference>